<sequence>MGTYISKLYYPYQVGDVNTGGRLDCTRPHNARFFGQTEVFVGNFFRNQAGREYFKADVNITTEDSITALMIACLEGNIGIVNNLLQHNPQIVSNIPEHGITALMVACAKGYEKVVKTLLEHNAEINTIDNLGHTALMYACLNGHEDTVSVLVQDNDAVDVKDNTGQTALMYACKGGFSACVKILLNKNATVTIENEDGFTCLEYASFYGHTDIVQLLLHHGNAKNVSAKSIAMALSIASRLKKREIEQILRDHGAVDSWKLGRDNLDTPTANESGISGGSAIQDIGGATGGFTDDTKQTNLKPTDKRLHLDSAVSSKLREFDAFLRELKETFKSNPPSIQVNGLENLNIQQATNVATEGNIIIQGQQGHYEGHDEESTEEEIAEQESVDDT</sequence>
<dbReference type="PROSITE" id="PS50088">
    <property type="entry name" value="ANK_REPEAT"/>
    <property type="match status" value="4"/>
</dbReference>
<feature type="repeat" description="ANK" evidence="3">
    <location>
        <begin position="131"/>
        <end position="163"/>
    </location>
</feature>
<dbReference type="SMART" id="SM00248">
    <property type="entry name" value="ANK"/>
    <property type="match status" value="5"/>
</dbReference>
<feature type="repeat" description="ANK" evidence="3">
    <location>
        <begin position="98"/>
        <end position="130"/>
    </location>
</feature>
<name>A0AAV4BV84_9GAST</name>
<evidence type="ECO:0000256" key="4">
    <source>
        <dbReference type="SAM" id="MobiDB-lite"/>
    </source>
</evidence>
<protein>
    <submittedName>
        <fullName evidence="5">Tyrosine phosphatase</fullName>
    </submittedName>
</protein>
<gene>
    <name evidence="5" type="ORF">PoB_005086000</name>
</gene>
<keyword evidence="2 3" id="KW-0040">ANK repeat</keyword>
<dbReference type="InterPro" id="IPR036770">
    <property type="entry name" value="Ankyrin_rpt-contain_sf"/>
</dbReference>
<evidence type="ECO:0000256" key="3">
    <source>
        <dbReference type="PROSITE-ProRule" id="PRU00023"/>
    </source>
</evidence>
<dbReference type="AlphaFoldDB" id="A0AAV4BV84"/>
<feature type="repeat" description="ANK" evidence="3">
    <location>
        <begin position="164"/>
        <end position="196"/>
    </location>
</feature>
<dbReference type="PROSITE" id="PS50297">
    <property type="entry name" value="ANK_REP_REGION"/>
    <property type="match status" value="4"/>
</dbReference>
<proteinExistence type="predicted"/>
<keyword evidence="6" id="KW-1185">Reference proteome</keyword>
<feature type="compositionally biased region" description="Acidic residues" evidence="4">
    <location>
        <begin position="373"/>
        <end position="391"/>
    </location>
</feature>
<evidence type="ECO:0000313" key="6">
    <source>
        <dbReference type="Proteomes" id="UP000735302"/>
    </source>
</evidence>
<dbReference type="PANTHER" id="PTHR24198:SF165">
    <property type="entry name" value="ANKYRIN REPEAT-CONTAINING PROTEIN-RELATED"/>
    <property type="match status" value="1"/>
</dbReference>
<evidence type="ECO:0000256" key="2">
    <source>
        <dbReference type="ARBA" id="ARBA00023043"/>
    </source>
</evidence>
<feature type="region of interest" description="Disordered" evidence="4">
    <location>
        <begin position="367"/>
        <end position="391"/>
    </location>
</feature>
<comment type="caution">
    <text evidence="5">The sequence shown here is derived from an EMBL/GenBank/DDBJ whole genome shotgun (WGS) entry which is preliminary data.</text>
</comment>
<dbReference type="EMBL" id="BLXT01005615">
    <property type="protein sequence ID" value="GFO24355.1"/>
    <property type="molecule type" value="Genomic_DNA"/>
</dbReference>
<reference evidence="5 6" key="1">
    <citation type="journal article" date="2021" name="Elife">
        <title>Chloroplast acquisition without the gene transfer in kleptoplastic sea slugs, Plakobranchus ocellatus.</title>
        <authorList>
            <person name="Maeda T."/>
            <person name="Takahashi S."/>
            <person name="Yoshida T."/>
            <person name="Shimamura S."/>
            <person name="Takaki Y."/>
            <person name="Nagai Y."/>
            <person name="Toyoda A."/>
            <person name="Suzuki Y."/>
            <person name="Arimoto A."/>
            <person name="Ishii H."/>
            <person name="Satoh N."/>
            <person name="Nishiyama T."/>
            <person name="Hasebe M."/>
            <person name="Maruyama T."/>
            <person name="Minagawa J."/>
            <person name="Obokata J."/>
            <person name="Shigenobu S."/>
        </authorList>
    </citation>
    <scope>NUCLEOTIDE SEQUENCE [LARGE SCALE GENOMIC DNA]</scope>
</reference>
<evidence type="ECO:0000256" key="1">
    <source>
        <dbReference type="ARBA" id="ARBA00022737"/>
    </source>
</evidence>
<dbReference type="InterPro" id="IPR002110">
    <property type="entry name" value="Ankyrin_rpt"/>
</dbReference>
<dbReference type="PANTHER" id="PTHR24198">
    <property type="entry name" value="ANKYRIN REPEAT AND PROTEIN KINASE DOMAIN-CONTAINING PROTEIN"/>
    <property type="match status" value="1"/>
</dbReference>
<organism evidence="5 6">
    <name type="scientific">Plakobranchus ocellatus</name>
    <dbReference type="NCBI Taxonomy" id="259542"/>
    <lineage>
        <taxon>Eukaryota</taxon>
        <taxon>Metazoa</taxon>
        <taxon>Spiralia</taxon>
        <taxon>Lophotrochozoa</taxon>
        <taxon>Mollusca</taxon>
        <taxon>Gastropoda</taxon>
        <taxon>Heterobranchia</taxon>
        <taxon>Euthyneura</taxon>
        <taxon>Panpulmonata</taxon>
        <taxon>Sacoglossa</taxon>
        <taxon>Placobranchoidea</taxon>
        <taxon>Plakobranchidae</taxon>
        <taxon>Plakobranchus</taxon>
    </lineage>
</organism>
<dbReference type="Proteomes" id="UP000735302">
    <property type="component" value="Unassembled WGS sequence"/>
</dbReference>
<accession>A0AAV4BV84</accession>
<dbReference type="Pfam" id="PF12796">
    <property type="entry name" value="Ank_2"/>
    <property type="match status" value="2"/>
</dbReference>
<dbReference type="SUPFAM" id="SSF48403">
    <property type="entry name" value="Ankyrin repeat"/>
    <property type="match status" value="1"/>
</dbReference>
<keyword evidence="1" id="KW-0677">Repeat</keyword>
<evidence type="ECO:0000313" key="5">
    <source>
        <dbReference type="EMBL" id="GFO24355.1"/>
    </source>
</evidence>
<feature type="repeat" description="ANK" evidence="3">
    <location>
        <begin position="197"/>
        <end position="229"/>
    </location>
</feature>
<dbReference type="Gene3D" id="1.25.40.20">
    <property type="entry name" value="Ankyrin repeat-containing domain"/>
    <property type="match status" value="3"/>
</dbReference>